<dbReference type="PANTHER" id="PTHR30543">
    <property type="entry name" value="CHROMATE REDUCTASE"/>
    <property type="match status" value="1"/>
</dbReference>
<gene>
    <name evidence="2" type="ORF">METZ01_LOCUS260715</name>
</gene>
<dbReference type="GO" id="GO:0005829">
    <property type="term" value="C:cytosol"/>
    <property type="evidence" value="ECO:0007669"/>
    <property type="project" value="TreeGrafter"/>
</dbReference>
<dbReference type="InterPro" id="IPR050712">
    <property type="entry name" value="NAD(P)H-dep_reductase"/>
</dbReference>
<dbReference type="GO" id="GO:0016491">
    <property type="term" value="F:oxidoreductase activity"/>
    <property type="evidence" value="ECO:0007669"/>
    <property type="project" value="InterPro"/>
</dbReference>
<dbReference type="PANTHER" id="PTHR30543:SF21">
    <property type="entry name" value="NAD(P)H-DEPENDENT FMN REDUCTASE LOT6"/>
    <property type="match status" value="1"/>
</dbReference>
<dbReference type="AlphaFoldDB" id="A0A382JAR6"/>
<sequence length="180" mass="19135">RAASLNKLLVSEAAVLASAAGARVTQIDLADYPLPLYDGDLEEEQGLPDNARKLKTQMIEHNGFLIAAPEHNGGITAVLKNAIDWVSRPQPDEPPLIAFRGKSAALISASPGSTGGLRGLVIVRMILGNLGVLLVPEQKTIPRANEAFDDAGRLKEQQDRDAVRAVTDKLVALTGQLISD</sequence>
<feature type="domain" description="NADPH-dependent FMN reductase-like" evidence="1">
    <location>
        <begin position="1"/>
        <end position="144"/>
    </location>
</feature>
<protein>
    <recommendedName>
        <fullName evidence="1">NADPH-dependent FMN reductase-like domain-containing protein</fullName>
    </recommendedName>
</protein>
<dbReference type="Gene3D" id="3.40.50.360">
    <property type="match status" value="1"/>
</dbReference>
<dbReference type="EMBL" id="UINC01072314">
    <property type="protein sequence ID" value="SVC07861.1"/>
    <property type="molecule type" value="Genomic_DNA"/>
</dbReference>
<evidence type="ECO:0000259" key="1">
    <source>
        <dbReference type="Pfam" id="PF03358"/>
    </source>
</evidence>
<proteinExistence type="predicted"/>
<dbReference type="InterPro" id="IPR005025">
    <property type="entry name" value="FMN_Rdtase-like_dom"/>
</dbReference>
<dbReference type="SUPFAM" id="SSF52218">
    <property type="entry name" value="Flavoproteins"/>
    <property type="match status" value="1"/>
</dbReference>
<name>A0A382JAR6_9ZZZZ</name>
<reference evidence="2" key="1">
    <citation type="submission" date="2018-05" db="EMBL/GenBank/DDBJ databases">
        <authorList>
            <person name="Lanie J.A."/>
            <person name="Ng W.-L."/>
            <person name="Kazmierczak K.M."/>
            <person name="Andrzejewski T.M."/>
            <person name="Davidsen T.M."/>
            <person name="Wayne K.J."/>
            <person name="Tettelin H."/>
            <person name="Glass J.I."/>
            <person name="Rusch D."/>
            <person name="Podicherti R."/>
            <person name="Tsui H.-C.T."/>
            <person name="Winkler M.E."/>
        </authorList>
    </citation>
    <scope>NUCLEOTIDE SEQUENCE</scope>
</reference>
<dbReference type="GO" id="GO:0010181">
    <property type="term" value="F:FMN binding"/>
    <property type="evidence" value="ECO:0007669"/>
    <property type="project" value="TreeGrafter"/>
</dbReference>
<dbReference type="Pfam" id="PF03358">
    <property type="entry name" value="FMN_red"/>
    <property type="match status" value="1"/>
</dbReference>
<feature type="non-terminal residue" evidence="2">
    <location>
        <position position="1"/>
    </location>
</feature>
<evidence type="ECO:0000313" key="2">
    <source>
        <dbReference type="EMBL" id="SVC07861.1"/>
    </source>
</evidence>
<organism evidence="2">
    <name type="scientific">marine metagenome</name>
    <dbReference type="NCBI Taxonomy" id="408172"/>
    <lineage>
        <taxon>unclassified sequences</taxon>
        <taxon>metagenomes</taxon>
        <taxon>ecological metagenomes</taxon>
    </lineage>
</organism>
<accession>A0A382JAR6</accession>
<dbReference type="InterPro" id="IPR029039">
    <property type="entry name" value="Flavoprotein-like_sf"/>
</dbReference>